<gene>
    <name evidence="2" type="ordered locus">TPASS_0772</name>
</gene>
<feature type="region of interest" description="Disordered" evidence="1">
    <location>
        <begin position="235"/>
        <end position="274"/>
    </location>
</feature>
<name>A0A0H3BJX4_TREPS</name>
<reference evidence="2 3" key="1">
    <citation type="journal article" date="2008" name="BMC Microbiol.">
        <title>Complete genome sequence of Treponema pallidum ssp. pallidum strain SS14 determined with oligonucleotide arrays.</title>
        <authorList>
            <person name="Matejkova P."/>
            <person name="Strouhal M."/>
            <person name="Smajs D."/>
            <person name="Norris S.J."/>
            <person name="Palzkill T."/>
            <person name="Petrosino J.F."/>
            <person name="Sodergren E."/>
            <person name="Norton J.E."/>
            <person name="Singh J."/>
            <person name="Richmond T.A."/>
            <person name="Molla M.N."/>
            <person name="Albert T.J."/>
            <person name="Weinstock G.M."/>
        </authorList>
    </citation>
    <scope>NUCLEOTIDE SEQUENCE [LARGE SCALE GENOMIC DNA]</scope>
    <source>
        <strain evidence="2 3">SS14</strain>
    </source>
</reference>
<dbReference type="KEGG" id="tpp:TPASS_0772"/>
<dbReference type="AlphaFoldDB" id="A0A0H3BJX4"/>
<sequence>MCATLRPMETLGFCMLSPSTLPLRKWGIRLCRAGYRALGALLGTGVLVCCASSTNMTVSNDYPPKELGVLNAYTVDRLRTAISPRDFTFVFDPPIDTVLMQFKFLLDGITLYLERKDRTALREAIEKYLGEYEAQTLTREKSSERAYFGTTTPLMTWGILGSAHNATPTMRFEYQFITDDRPYFIIANRTIPGANGYNCPAVRIALSPAQCSQVMQYLDQGNLDALLEEMAQSFETFDTQQDPKKTPETDKNAAYKGKEKKGKKEERGPRSIMK</sequence>
<dbReference type="EMBL" id="CP000805">
    <property type="protein sequence ID" value="ACD71190.1"/>
    <property type="molecule type" value="Genomic_DNA"/>
</dbReference>
<dbReference type="PATRIC" id="fig|455434.6.peg.761"/>
<evidence type="ECO:0000256" key="1">
    <source>
        <dbReference type="SAM" id="MobiDB-lite"/>
    </source>
</evidence>
<proteinExistence type="predicted"/>
<dbReference type="RefSeq" id="WP_010882217.1">
    <property type="nucleotide sequence ID" value="NC_010741.1"/>
</dbReference>
<dbReference type="Proteomes" id="UP000001202">
    <property type="component" value="Chromosome"/>
</dbReference>
<organism evidence="2 3">
    <name type="scientific">Treponema pallidum subsp. pallidum (strain SS14)</name>
    <dbReference type="NCBI Taxonomy" id="455434"/>
    <lineage>
        <taxon>Bacteria</taxon>
        <taxon>Pseudomonadati</taxon>
        <taxon>Spirochaetota</taxon>
        <taxon>Spirochaetia</taxon>
        <taxon>Spirochaetales</taxon>
        <taxon>Treponemataceae</taxon>
        <taxon>Treponema</taxon>
    </lineage>
</organism>
<accession>A0A0H3BJX4</accession>
<feature type="compositionally biased region" description="Basic and acidic residues" evidence="1">
    <location>
        <begin position="241"/>
        <end position="274"/>
    </location>
</feature>
<protein>
    <submittedName>
        <fullName evidence="2">Uncharacterized protein</fullName>
    </submittedName>
</protein>
<dbReference type="SMR" id="A0A0H3BJX4"/>
<evidence type="ECO:0000313" key="2">
    <source>
        <dbReference type="EMBL" id="ACD71190.1"/>
    </source>
</evidence>
<dbReference type="GeneID" id="93876537"/>
<evidence type="ECO:0000313" key="3">
    <source>
        <dbReference type="Proteomes" id="UP000001202"/>
    </source>
</evidence>